<feature type="compositionally biased region" description="Low complexity" evidence="1">
    <location>
        <begin position="16"/>
        <end position="34"/>
    </location>
</feature>
<evidence type="ECO:0000256" key="1">
    <source>
        <dbReference type="SAM" id="MobiDB-lite"/>
    </source>
</evidence>
<keyword evidence="3" id="KW-1185">Reference proteome</keyword>
<name>A0A8H5H9E6_9AGAR</name>
<reference evidence="2 3" key="1">
    <citation type="journal article" date="2020" name="ISME J.">
        <title>Uncovering the hidden diversity of litter-decomposition mechanisms in mushroom-forming fungi.</title>
        <authorList>
            <person name="Floudas D."/>
            <person name="Bentzer J."/>
            <person name="Ahren D."/>
            <person name="Johansson T."/>
            <person name="Persson P."/>
            <person name="Tunlid A."/>
        </authorList>
    </citation>
    <scope>NUCLEOTIDE SEQUENCE [LARGE SCALE GENOMIC DNA]</scope>
    <source>
        <strain evidence="2 3">CBS 661.87</strain>
    </source>
</reference>
<feature type="region of interest" description="Disordered" evidence="1">
    <location>
        <begin position="110"/>
        <end position="151"/>
    </location>
</feature>
<feature type="compositionally biased region" description="Pro residues" evidence="1">
    <location>
        <begin position="1"/>
        <end position="15"/>
    </location>
</feature>
<organism evidence="2 3">
    <name type="scientific">Tricholomella constricta</name>
    <dbReference type="NCBI Taxonomy" id="117010"/>
    <lineage>
        <taxon>Eukaryota</taxon>
        <taxon>Fungi</taxon>
        <taxon>Dikarya</taxon>
        <taxon>Basidiomycota</taxon>
        <taxon>Agaricomycotina</taxon>
        <taxon>Agaricomycetes</taxon>
        <taxon>Agaricomycetidae</taxon>
        <taxon>Agaricales</taxon>
        <taxon>Tricholomatineae</taxon>
        <taxon>Lyophyllaceae</taxon>
        <taxon>Tricholomella</taxon>
    </lineage>
</organism>
<sequence length="252" mass="26846">MDARPQPLPAAPLPDPQAADSNSNSNSNSIPSSIDDVVPGLPTFTPSPISQSPPPSPQQASLTALVSPGIVTAPIAAAATDPFHRLRAASRSASRFAARSSPWIGWVKDEGNTGSRRRWMNDVAPTRPPFPSQAAGKKTPLPSKDKDKQPPKWLVVSHSLTPIPIPAPAPTQQGPGYIPPQALTVYPPLVRYTNALLGVLNVLRLLASVRIMQEVVEALERGRAGEELGGVGWWRWKEAMAMGMCAGLETRA</sequence>
<evidence type="ECO:0000313" key="2">
    <source>
        <dbReference type="EMBL" id="KAF5379381.1"/>
    </source>
</evidence>
<dbReference type="OrthoDB" id="1661054at2759"/>
<proteinExistence type="predicted"/>
<dbReference type="Proteomes" id="UP000565441">
    <property type="component" value="Unassembled WGS sequence"/>
</dbReference>
<comment type="caution">
    <text evidence="2">The sequence shown here is derived from an EMBL/GenBank/DDBJ whole genome shotgun (WGS) entry which is preliminary data.</text>
</comment>
<dbReference type="EMBL" id="JAACJP010000016">
    <property type="protein sequence ID" value="KAF5379381.1"/>
    <property type="molecule type" value="Genomic_DNA"/>
</dbReference>
<accession>A0A8H5H9E6</accession>
<evidence type="ECO:0000313" key="3">
    <source>
        <dbReference type="Proteomes" id="UP000565441"/>
    </source>
</evidence>
<protein>
    <submittedName>
        <fullName evidence="2">Uncharacterized protein</fullName>
    </submittedName>
</protein>
<dbReference type="AlphaFoldDB" id="A0A8H5H9E6"/>
<feature type="region of interest" description="Disordered" evidence="1">
    <location>
        <begin position="1"/>
        <end position="63"/>
    </location>
</feature>
<gene>
    <name evidence="2" type="ORF">D9615_006607</name>
</gene>